<evidence type="ECO:0000313" key="3">
    <source>
        <dbReference type="EMBL" id="CAD7278198.1"/>
    </source>
</evidence>
<gene>
    <name evidence="3" type="ORF">NMOB1V02_LOCUS5909</name>
</gene>
<feature type="compositionally biased region" description="Low complexity" evidence="1">
    <location>
        <begin position="160"/>
        <end position="183"/>
    </location>
</feature>
<proteinExistence type="predicted"/>
<feature type="region of interest" description="Disordered" evidence="1">
    <location>
        <begin position="36"/>
        <end position="56"/>
    </location>
</feature>
<feature type="region of interest" description="Disordered" evidence="1">
    <location>
        <begin position="525"/>
        <end position="581"/>
    </location>
</feature>
<feature type="compositionally biased region" description="Low complexity" evidence="1">
    <location>
        <begin position="87"/>
        <end position="100"/>
    </location>
</feature>
<evidence type="ECO:0000313" key="4">
    <source>
        <dbReference type="Proteomes" id="UP000678499"/>
    </source>
</evidence>
<dbReference type="AlphaFoldDB" id="A0A7R9BQB9"/>
<reference evidence="3" key="1">
    <citation type="submission" date="2020-11" db="EMBL/GenBank/DDBJ databases">
        <authorList>
            <person name="Tran Van P."/>
        </authorList>
    </citation>
    <scope>NUCLEOTIDE SEQUENCE</scope>
</reference>
<feature type="compositionally biased region" description="Low complexity" evidence="1">
    <location>
        <begin position="270"/>
        <end position="300"/>
    </location>
</feature>
<dbReference type="EMBL" id="CAJPEX010001151">
    <property type="protein sequence ID" value="CAG0918350.1"/>
    <property type="molecule type" value="Genomic_DNA"/>
</dbReference>
<protein>
    <submittedName>
        <fullName evidence="3">Uncharacterized protein</fullName>
    </submittedName>
</protein>
<keyword evidence="4" id="KW-1185">Reference proteome</keyword>
<feature type="compositionally biased region" description="Basic and acidic residues" evidence="1">
    <location>
        <begin position="103"/>
        <end position="113"/>
    </location>
</feature>
<feature type="compositionally biased region" description="Pro residues" evidence="1">
    <location>
        <begin position="200"/>
        <end position="223"/>
    </location>
</feature>
<feature type="signal peptide" evidence="2">
    <location>
        <begin position="1"/>
        <end position="32"/>
    </location>
</feature>
<dbReference type="OrthoDB" id="2015116at2759"/>
<dbReference type="Proteomes" id="UP000678499">
    <property type="component" value="Unassembled WGS sequence"/>
</dbReference>
<evidence type="ECO:0000256" key="1">
    <source>
        <dbReference type="SAM" id="MobiDB-lite"/>
    </source>
</evidence>
<feature type="region of interest" description="Disordered" evidence="1">
    <location>
        <begin position="81"/>
        <end position="113"/>
    </location>
</feature>
<keyword evidence="2" id="KW-0732">Signal</keyword>
<organism evidence="3">
    <name type="scientific">Notodromas monacha</name>
    <dbReference type="NCBI Taxonomy" id="399045"/>
    <lineage>
        <taxon>Eukaryota</taxon>
        <taxon>Metazoa</taxon>
        <taxon>Ecdysozoa</taxon>
        <taxon>Arthropoda</taxon>
        <taxon>Crustacea</taxon>
        <taxon>Oligostraca</taxon>
        <taxon>Ostracoda</taxon>
        <taxon>Podocopa</taxon>
        <taxon>Podocopida</taxon>
        <taxon>Cypridocopina</taxon>
        <taxon>Cypridoidea</taxon>
        <taxon>Cyprididae</taxon>
        <taxon>Notodromas</taxon>
    </lineage>
</organism>
<feature type="chain" id="PRO_5036210205" evidence="2">
    <location>
        <begin position="33"/>
        <end position="594"/>
    </location>
</feature>
<accession>A0A7R9BQB9</accession>
<feature type="region of interest" description="Disordered" evidence="1">
    <location>
        <begin position="136"/>
        <end position="303"/>
    </location>
</feature>
<evidence type="ECO:0000256" key="2">
    <source>
        <dbReference type="SAM" id="SignalP"/>
    </source>
</evidence>
<dbReference type="EMBL" id="OA883188">
    <property type="protein sequence ID" value="CAD7278198.1"/>
    <property type="molecule type" value="Genomic_DNA"/>
</dbReference>
<name>A0A7R9BQB9_9CRUS</name>
<feature type="region of interest" description="Disordered" evidence="1">
    <location>
        <begin position="340"/>
        <end position="372"/>
    </location>
</feature>
<sequence length="594" mass="63235">MRIAVGKASGMRLSVASFLVVVLTRLVPDTGATASFSEKASSGMRKPRTRGNTPNEIDQWPELLVDLPAFGRQVILEPKNDTKKVQKVPMSSSPVVPVNVTNKDLRKSNRRAEPDINDFISGLVKMLGGQANVHVAEPERRKHTNGNGDDPGSSRINNRGPPSLSELPPSIPPGLISSNLRPPSRQPPPHQQQQHHLHPHPNPQQRPTRRPPPPPPGPAPLPPQNSGGKVRFPDDSAIPPPFTSGVPIPEQLVPLQRPPGNLIPLQRPVSTSSSSSTTTTTTTTTSTTTFKPVVPTTQPEIPEPETEVVLEPSEDDYVMTSTSHRPGGGGRPVYVATQTVSSISGGGGGRKETSTSGSRWKIVDDDDERDPGLVPGVVVDDEDVMISPSRPVMVDIITASETLRSPAAVAPGDVFDVTVSANQGFGSGGHDFGAHGGDIIASPIEKNGGGDFVSIDGRKTYFNLLPTGVEETSSTYRDPVQQTVVRNDFNSPPLVVEPELAPGIGIGTGFIRPLPPDEATEILGQENNNKRRRPGSPQQQPPPGLVQRPGLGGGGGDGLLSEDHDGSTRRPFTRRPAAPPVRQESFFVSFSLAL</sequence>